<dbReference type="EMBL" id="HE573026">
    <property type="protein sequence ID" value="CCC52238.1"/>
    <property type="molecule type" value="Genomic_DNA"/>
</dbReference>
<dbReference type="VEuPathDB" id="TriTrypDB:TvY486_1012810"/>
<sequence>MAHRLAGQGLGNTQLAAEAKDADEQPTVHGEIQCETYLMRSYRLVLKLSVPLKVSPSALSSEARSRHRVLHISDDGTYSNTMSSQPRAGKDLPDIVVEEAHNMIDHWQLVSNGTIHFTPACVGDEMLLRYTGTLSKTCKPNVVVRDCHTEALDTPGLKRLSFNLVVYNMVHMVTVAVKLPNSNSRIVSVYHNNLGDVKREETPKPHHVLWQIPIIDSKTAGSIKSENEGGLAGNGPVIVSEQEGELHLNARGYLVDSTEFLGDQECASDYRKLYATTQRHGDDGYVGEDYMLSARFVLIFEEAIRNNEVKGSLSGDGTFSEDGDQGSSCVAGSCSRKSQKREARAAKKELRRRKLDFIRSGGANASEGSVALSVTYSVSQLASGLSVRKLQTLSDRVNWKPRSRLEYWLFGVLIPFVYQRPLEKFAHYTTYFVHSINVK</sequence>
<reference evidence="1" key="1">
    <citation type="journal article" date="2012" name="Proc. Natl. Acad. Sci. U.S.A.">
        <title>Antigenic diversity is generated by distinct evolutionary mechanisms in African trypanosome species.</title>
        <authorList>
            <person name="Jackson A.P."/>
            <person name="Berry A."/>
            <person name="Aslett M."/>
            <person name="Allison H.C."/>
            <person name="Burton P."/>
            <person name="Vavrova-Anderson J."/>
            <person name="Brown R."/>
            <person name="Browne H."/>
            <person name="Corton N."/>
            <person name="Hauser H."/>
            <person name="Gamble J."/>
            <person name="Gilderthorp R."/>
            <person name="Marcello L."/>
            <person name="McQuillan J."/>
            <person name="Otto T.D."/>
            <person name="Quail M.A."/>
            <person name="Sanders M.J."/>
            <person name="van Tonder A."/>
            <person name="Ginger M.L."/>
            <person name="Field M.C."/>
            <person name="Barry J.D."/>
            <person name="Hertz-Fowler C."/>
            <person name="Berriman M."/>
        </authorList>
    </citation>
    <scope>NUCLEOTIDE SEQUENCE</scope>
    <source>
        <strain evidence="1">Y486</strain>
    </source>
</reference>
<evidence type="ECO:0000313" key="1">
    <source>
        <dbReference type="EMBL" id="CCC52238.1"/>
    </source>
</evidence>
<name>G0U476_TRYVY</name>
<organism evidence="1">
    <name type="scientific">Trypanosoma vivax (strain Y486)</name>
    <dbReference type="NCBI Taxonomy" id="1055687"/>
    <lineage>
        <taxon>Eukaryota</taxon>
        <taxon>Discoba</taxon>
        <taxon>Euglenozoa</taxon>
        <taxon>Kinetoplastea</taxon>
        <taxon>Metakinetoplastina</taxon>
        <taxon>Trypanosomatida</taxon>
        <taxon>Trypanosomatidae</taxon>
        <taxon>Trypanosoma</taxon>
        <taxon>Duttonella</taxon>
    </lineage>
</organism>
<gene>
    <name evidence="1" type="ORF">TVY486_1012810</name>
</gene>
<dbReference type="AlphaFoldDB" id="G0U476"/>
<accession>G0U476</accession>
<protein>
    <submittedName>
        <fullName evidence="1">Uncharacterized protein</fullName>
    </submittedName>
</protein>
<proteinExistence type="predicted"/>